<keyword evidence="13" id="KW-1208">Phospholipid metabolism</keyword>
<keyword evidence="9 16" id="KW-1133">Transmembrane helix</keyword>
<keyword evidence="10" id="KW-0443">Lipid metabolism</keyword>
<evidence type="ECO:0000256" key="4">
    <source>
        <dbReference type="ARBA" id="ARBA00013170"/>
    </source>
</evidence>
<accession>A0AB39UYR1</accession>
<comment type="subcellular location">
    <subcellularLocation>
        <location evidence="1">Membrane</location>
        <topology evidence="1">Multi-pass membrane protein</topology>
    </subcellularLocation>
</comment>
<evidence type="ECO:0000256" key="9">
    <source>
        <dbReference type="ARBA" id="ARBA00022989"/>
    </source>
</evidence>
<feature type="transmembrane region" description="Helical" evidence="16">
    <location>
        <begin position="120"/>
        <end position="141"/>
    </location>
</feature>
<evidence type="ECO:0000256" key="8">
    <source>
        <dbReference type="ARBA" id="ARBA00022692"/>
    </source>
</evidence>
<dbReference type="GO" id="GO:0008444">
    <property type="term" value="F:CDP-diacylglycerol-glycerol-3-phosphate 3-phosphatidyltransferase activity"/>
    <property type="evidence" value="ECO:0007669"/>
    <property type="project" value="UniProtKB-EC"/>
</dbReference>
<dbReference type="InterPro" id="IPR043130">
    <property type="entry name" value="CDP-OH_PTrfase_TM_dom"/>
</dbReference>
<dbReference type="PANTHER" id="PTHR14269:SF11">
    <property type="entry name" value="CDP-DIACYLGLYCEROL--GLYCEROL-3-PHOSPHATE 3-PHOSPHATIDYLTRANSFERASE"/>
    <property type="match status" value="1"/>
</dbReference>
<reference evidence="17" key="1">
    <citation type="submission" date="2024-05" db="EMBL/GenBank/DDBJ databases">
        <title>Genome sequencing of novel strain.</title>
        <authorList>
            <person name="Ganbat D."/>
            <person name="Ganbat S."/>
            <person name="Lee S.-J."/>
        </authorList>
    </citation>
    <scope>NUCLEOTIDE SEQUENCE</scope>
    <source>
        <strain evidence="17">SMD15-11</strain>
    </source>
</reference>
<dbReference type="InterPro" id="IPR004570">
    <property type="entry name" value="Phosphatidylglycerol_P_synth"/>
</dbReference>
<gene>
    <name evidence="17" type="ORF">AAIA72_04435</name>
</gene>
<evidence type="ECO:0000256" key="14">
    <source>
        <dbReference type="ARBA" id="ARBA00048586"/>
    </source>
</evidence>
<dbReference type="RefSeq" id="WP_369602222.1">
    <property type="nucleotide sequence ID" value="NZ_CP154858.1"/>
</dbReference>
<feature type="transmembrane region" description="Helical" evidence="16">
    <location>
        <begin position="147"/>
        <end position="169"/>
    </location>
</feature>
<dbReference type="GO" id="GO:0016020">
    <property type="term" value="C:membrane"/>
    <property type="evidence" value="ECO:0007669"/>
    <property type="project" value="UniProtKB-SubCell"/>
</dbReference>
<evidence type="ECO:0000256" key="11">
    <source>
        <dbReference type="ARBA" id="ARBA00023136"/>
    </source>
</evidence>
<evidence type="ECO:0000313" key="17">
    <source>
        <dbReference type="EMBL" id="XDT73228.1"/>
    </source>
</evidence>
<keyword evidence="6" id="KW-0444">Lipid biosynthesis</keyword>
<evidence type="ECO:0000256" key="15">
    <source>
        <dbReference type="RuleBase" id="RU003750"/>
    </source>
</evidence>
<proteinExistence type="inferred from homology"/>
<dbReference type="InterPro" id="IPR000462">
    <property type="entry name" value="CDP-OH_P_trans"/>
</dbReference>
<comment type="pathway">
    <text evidence="2">Phospholipid metabolism; phosphatidylglycerol biosynthesis; phosphatidylglycerol from CDP-diacylglycerol: step 1/2.</text>
</comment>
<keyword evidence="11 16" id="KW-0472">Membrane</keyword>
<evidence type="ECO:0000256" key="10">
    <source>
        <dbReference type="ARBA" id="ARBA00023098"/>
    </source>
</evidence>
<sequence length="183" mass="20919">MRQLPNVLTLIRICLVVPVAWELQAEHYRNAIGLFLIAGMTDALDGFLARRFDWRSRFGAMADPLADKLLLVTTFVILALSGKVPMWLMWLALARDLWIITGTLMYRLWTGHFEIQPSLWGKLSTFFQIAYLASIIVQGAGLPLSDVWIRVLMWAVTALAGVSALDYTLRWWIRGRREKEAAR</sequence>
<dbReference type="InterPro" id="IPR050324">
    <property type="entry name" value="CDP-alcohol_PTase-I"/>
</dbReference>
<evidence type="ECO:0000256" key="16">
    <source>
        <dbReference type="SAM" id="Phobius"/>
    </source>
</evidence>
<evidence type="ECO:0000256" key="7">
    <source>
        <dbReference type="ARBA" id="ARBA00022679"/>
    </source>
</evidence>
<dbReference type="GO" id="GO:0046474">
    <property type="term" value="P:glycerophospholipid biosynthetic process"/>
    <property type="evidence" value="ECO:0007669"/>
    <property type="project" value="TreeGrafter"/>
</dbReference>
<dbReference type="Pfam" id="PF01066">
    <property type="entry name" value="CDP-OH_P_transf"/>
    <property type="match status" value="1"/>
</dbReference>
<keyword evidence="7 15" id="KW-0808">Transferase</keyword>
<evidence type="ECO:0000256" key="2">
    <source>
        <dbReference type="ARBA" id="ARBA00005042"/>
    </source>
</evidence>
<evidence type="ECO:0000256" key="5">
    <source>
        <dbReference type="ARBA" id="ARBA00014944"/>
    </source>
</evidence>
<dbReference type="EC" id="2.7.8.5" evidence="4"/>
<dbReference type="AlphaFoldDB" id="A0AB39UYR1"/>
<keyword evidence="8 16" id="KW-0812">Transmembrane</keyword>
<dbReference type="PIRSF" id="PIRSF000847">
    <property type="entry name" value="Phos_ph_gly_syn"/>
    <property type="match status" value="1"/>
</dbReference>
<evidence type="ECO:0000256" key="6">
    <source>
        <dbReference type="ARBA" id="ARBA00022516"/>
    </source>
</evidence>
<dbReference type="KEGG" id="tcd:AAIA72_04435"/>
<evidence type="ECO:0000256" key="1">
    <source>
        <dbReference type="ARBA" id="ARBA00004141"/>
    </source>
</evidence>
<comment type="catalytic activity">
    <reaction evidence="14">
        <text>a CDP-1,2-diacyl-sn-glycerol + sn-glycerol 3-phosphate = a 1,2-diacyl-sn-glycero-3-phospho-(1'-sn-glycero-3'-phosphate) + CMP + H(+)</text>
        <dbReference type="Rhea" id="RHEA:12593"/>
        <dbReference type="ChEBI" id="CHEBI:15378"/>
        <dbReference type="ChEBI" id="CHEBI:57597"/>
        <dbReference type="ChEBI" id="CHEBI:58332"/>
        <dbReference type="ChEBI" id="CHEBI:60110"/>
        <dbReference type="ChEBI" id="CHEBI:60377"/>
        <dbReference type="EC" id="2.7.8.5"/>
    </reaction>
</comment>
<organism evidence="17">
    <name type="scientific">Thermohahella caldifontis</name>
    <dbReference type="NCBI Taxonomy" id="3142973"/>
    <lineage>
        <taxon>Bacteria</taxon>
        <taxon>Pseudomonadati</taxon>
        <taxon>Pseudomonadota</taxon>
        <taxon>Gammaproteobacteria</taxon>
        <taxon>Oceanospirillales</taxon>
        <taxon>Hahellaceae</taxon>
        <taxon>Thermohahella</taxon>
    </lineage>
</organism>
<dbReference type="PROSITE" id="PS00379">
    <property type="entry name" value="CDP_ALCOHOL_P_TRANSF"/>
    <property type="match status" value="1"/>
</dbReference>
<comment type="similarity">
    <text evidence="3 15">Belongs to the CDP-alcohol phosphatidyltransferase class-I family.</text>
</comment>
<dbReference type="EMBL" id="CP154858">
    <property type="protein sequence ID" value="XDT73228.1"/>
    <property type="molecule type" value="Genomic_DNA"/>
</dbReference>
<keyword evidence="12" id="KW-0594">Phospholipid biosynthesis</keyword>
<evidence type="ECO:0000256" key="12">
    <source>
        <dbReference type="ARBA" id="ARBA00023209"/>
    </source>
</evidence>
<evidence type="ECO:0000256" key="13">
    <source>
        <dbReference type="ARBA" id="ARBA00023264"/>
    </source>
</evidence>
<dbReference type="InterPro" id="IPR048254">
    <property type="entry name" value="CDP_ALCOHOL_P_TRANSF_CS"/>
</dbReference>
<dbReference type="PANTHER" id="PTHR14269">
    <property type="entry name" value="CDP-DIACYLGLYCEROL--GLYCEROL-3-PHOSPHATE 3-PHOSPHATIDYLTRANSFERASE-RELATED"/>
    <property type="match status" value="1"/>
</dbReference>
<feature type="transmembrane region" description="Helical" evidence="16">
    <location>
        <begin position="31"/>
        <end position="49"/>
    </location>
</feature>
<name>A0AB39UYR1_9GAMM</name>
<feature type="transmembrane region" description="Helical" evidence="16">
    <location>
        <begin position="61"/>
        <end position="81"/>
    </location>
</feature>
<evidence type="ECO:0000256" key="3">
    <source>
        <dbReference type="ARBA" id="ARBA00010441"/>
    </source>
</evidence>
<protein>
    <recommendedName>
        <fullName evidence="5">CDP-diacylglycerol--glycerol-3-phosphate 3-phosphatidyltransferase</fullName>
        <ecNumber evidence="4">2.7.8.5</ecNumber>
    </recommendedName>
</protein>
<dbReference type="Gene3D" id="1.20.120.1760">
    <property type="match status" value="1"/>
</dbReference>